<protein>
    <recommendedName>
        <fullName evidence="3">DUF4219 domain-containing protein</fullName>
    </recommendedName>
</protein>
<name>A0A392P6Y3_9FABA</name>
<dbReference type="EMBL" id="LXQA010062418">
    <property type="protein sequence ID" value="MCI06605.1"/>
    <property type="molecule type" value="Genomic_DNA"/>
</dbReference>
<evidence type="ECO:0000313" key="2">
    <source>
        <dbReference type="Proteomes" id="UP000265520"/>
    </source>
</evidence>
<dbReference type="Pfam" id="PF14223">
    <property type="entry name" value="Retrotran_gag_2"/>
    <property type="match status" value="1"/>
</dbReference>
<dbReference type="AlphaFoldDB" id="A0A392P6Y3"/>
<keyword evidence="2" id="KW-1185">Reference proteome</keyword>
<evidence type="ECO:0000313" key="1">
    <source>
        <dbReference type="EMBL" id="MCI06605.1"/>
    </source>
</evidence>
<organism evidence="1 2">
    <name type="scientific">Trifolium medium</name>
    <dbReference type="NCBI Taxonomy" id="97028"/>
    <lineage>
        <taxon>Eukaryota</taxon>
        <taxon>Viridiplantae</taxon>
        <taxon>Streptophyta</taxon>
        <taxon>Embryophyta</taxon>
        <taxon>Tracheophyta</taxon>
        <taxon>Spermatophyta</taxon>
        <taxon>Magnoliopsida</taxon>
        <taxon>eudicotyledons</taxon>
        <taxon>Gunneridae</taxon>
        <taxon>Pentapetalae</taxon>
        <taxon>rosids</taxon>
        <taxon>fabids</taxon>
        <taxon>Fabales</taxon>
        <taxon>Fabaceae</taxon>
        <taxon>Papilionoideae</taxon>
        <taxon>50 kb inversion clade</taxon>
        <taxon>NPAAA clade</taxon>
        <taxon>Hologalegina</taxon>
        <taxon>IRL clade</taxon>
        <taxon>Trifolieae</taxon>
        <taxon>Trifolium</taxon>
    </lineage>
</organism>
<dbReference type="Proteomes" id="UP000265520">
    <property type="component" value="Unassembled WGS sequence"/>
</dbReference>
<accession>A0A392P6Y3</accession>
<sequence length="118" mass="13461">DNYENWSCLVRNYLLGHDLWDVVAPSVSEIGAQSRLEAERWNMKNAKALHIIQLACGGSETLTHIRDFHTAKEVWDYFLAKYTKLNDSDIEQACSSVESLPNPTKFEGLISAIERRGY</sequence>
<comment type="caution">
    <text evidence="1">The sequence shown here is derived from an EMBL/GenBank/DDBJ whole genome shotgun (WGS) entry which is preliminary data.</text>
</comment>
<reference evidence="1 2" key="1">
    <citation type="journal article" date="2018" name="Front. Plant Sci.">
        <title>Red Clover (Trifolium pratense) and Zigzag Clover (T. medium) - A Picture of Genomic Similarities and Differences.</title>
        <authorList>
            <person name="Dluhosova J."/>
            <person name="Istvanek J."/>
            <person name="Nedelnik J."/>
            <person name="Repkova J."/>
        </authorList>
    </citation>
    <scope>NUCLEOTIDE SEQUENCE [LARGE SCALE GENOMIC DNA]</scope>
    <source>
        <strain evidence="2">cv. 10/8</strain>
        <tissue evidence="1">Leaf</tissue>
    </source>
</reference>
<feature type="non-terminal residue" evidence="1">
    <location>
        <position position="1"/>
    </location>
</feature>
<evidence type="ECO:0008006" key="3">
    <source>
        <dbReference type="Google" id="ProtNLM"/>
    </source>
</evidence>
<proteinExistence type="predicted"/>